<dbReference type="EMBL" id="CP022743">
    <property type="protein sequence ID" value="ASU36675.1"/>
    <property type="molecule type" value="Genomic_DNA"/>
</dbReference>
<keyword evidence="3" id="KW-1185">Reference proteome</keyword>
<feature type="transmembrane region" description="Helical" evidence="1">
    <location>
        <begin position="186"/>
        <end position="206"/>
    </location>
</feature>
<evidence type="ECO:0000256" key="1">
    <source>
        <dbReference type="SAM" id="Phobius"/>
    </source>
</evidence>
<dbReference type="AlphaFoldDB" id="A0A223P3J0"/>
<dbReference type="Proteomes" id="UP000215002">
    <property type="component" value="Chromosome"/>
</dbReference>
<proteinExistence type="predicted"/>
<gene>
    <name evidence="2" type="ORF">MuYL_4792</name>
</gene>
<dbReference type="InterPro" id="IPR025238">
    <property type="entry name" value="DUF4184"/>
</dbReference>
<dbReference type="OrthoDB" id="8481923at2"/>
<dbReference type="Pfam" id="PF13803">
    <property type="entry name" value="DUF4184"/>
    <property type="match status" value="1"/>
</dbReference>
<accession>A0A223P3J0</accession>
<feature type="transmembrane region" description="Helical" evidence="1">
    <location>
        <begin position="149"/>
        <end position="174"/>
    </location>
</feature>
<protein>
    <recommendedName>
        <fullName evidence="4">DUF4184 domain-containing protein</fullName>
    </recommendedName>
</protein>
<keyword evidence="1" id="KW-1133">Transmembrane helix</keyword>
<name>A0A223P3J0_9SPHI</name>
<dbReference type="KEGG" id="muc:MuYL_4792"/>
<organism evidence="2 3">
    <name type="scientific">Mucilaginibacter xinganensis</name>
    <dbReference type="NCBI Taxonomy" id="1234841"/>
    <lineage>
        <taxon>Bacteria</taxon>
        <taxon>Pseudomonadati</taxon>
        <taxon>Bacteroidota</taxon>
        <taxon>Sphingobacteriia</taxon>
        <taxon>Sphingobacteriales</taxon>
        <taxon>Sphingobacteriaceae</taxon>
        <taxon>Mucilaginibacter</taxon>
    </lineage>
</organism>
<keyword evidence="1" id="KW-0472">Membrane</keyword>
<dbReference type="RefSeq" id="WP_094572662.1">
    <property type="nucleotide sequence ID" value="NZ_CP022743.1"/>
</dbReference>
<evidence type="ECO:0000313" key="2">
    <source>
        <dbReference type="EMBL" id="ASU36675.1"/>
    </source>
</evidence>
<reference evidence="2 3" key="1">
    <citation type="submission" date="2017-08" db="EMBL/GenBank/DDBJ databases">
        <title>Complete genome sequence of Mucilaginibacter sp. strain BJC16-A31.</title>
        <authorList>
            <consortium name="Henan University of Science and Technology"/>
            <person name="You X."/>
        </authorList>
    </citation>
    <scope>NUCLEOTIDE SEQUENCE [LARGE SCALE GENOMIC DNA]</scope>
    <source>
        <strain evidence="2 3">BJC16-A31</strain>
    </source>
</reference>
<feature type="transmembrane region" description="Helical" evidence="1">
    <location>
        <begin position="103"/>
        <end position="124"/>
    </location>
</feature>
<evidence type="ECO:0008006" key="4">
    <source>
        <dbReference type="Google" id="ProtNLM"/>
    </source>
</evidence>
<sequence>MPFTFSHPAVVLPLGRLAKGLSLTGLVIGSMVPDFEYLIRMRMLSRYSHTWQGFIWFDIPLAYILVILYEIFVKDKLITHLPAGINRRFFSLRGFITYYTLKYFLAILISVAIGAATHILWDGFTHPGGMFVKRFAYLSRIVKVHGYRFYIYTLLQHASTAAGALIILISYYMLPRGKLTRATSIAGYWLQIILVMVVVVAIKLATGMPLHQYGTLIVTVVSGGVIGLIVATMLAERVQPMV</sequence>
<keyword evidence="1" id="KW-0812">Transmembrane</keyword>
<evidence type="ECO:0000313" key="3">
    <source>
        <dbReference type="Proteomes" id="UP000215002"/>
    </source>
</evidence>
<feature type="transmembrane region" description="Helical" evidence="1">
    <location>
        <begin position="51"/>
        <end position="72"/>
    </location>
</feature>
<feature type="transmembrane region" description="Helical" evidence="1">
    <location>
        <begin position="213"/>
        <end position="235"/>
    </location>
</feature>